<dbReference type="InterPro" id="IPR029493">
    <property type="entry name" value="RecD2-like_HHH"/>
</dbReference>
<keyword evidence="5" id="KW-1185">Reference proteome</keyword>
<dbReference type="Gene3D" id="2.30.30.940">
    <property type="match status" value="1"/>
</dbReference>
<protein>
    <submittedName>
        <fullName evidence="4">AAA family ATPase</fullName>
    </submittedName>
</protein>
<dbReference type="PANTHER" id="PTHR43788:SF6">
    <property type="entry name" value="DNA HELICASE B"/>
    <property type="match status" value="1"/>
</dbReference>
<dbReference type="HAMAP" id="MF_01488">
    <property type="entry name" value="RecD2"/>
    <property type="match status" value="1"/>
</dbReference>
<dbReference type="AlphaFoldDB" id="A0A833JEE7"/>
<proteinExistence type="inferred from homology"/>
<dbReference type="Gene3D" id="1.10.10.2220">
    <property type="match status" value="1"/>
</dbReference>
<evidence type="ECO:0000313" key="5">
    <source>
        <dbReference type="Proteomes" id="UP000442694"/>
    </source>
</evidence>
<dbReference type="Pfam" id="PF13604">
    <property type="entry name" value="AAA_30"/>
    <property type="match status" value="1"/>
</dbReference>
<dbReference type="RefSeq" id="WP_152213152.1">
    <property type="nucleotide sequence ID" value="NZ_WFLN01000007.1"/>
</dbReference>
<dbReference type="InterPro" id="IPR050534">
    <property type="entry name" value="Coronavir_polyprotein_1ab"/>
</dbReference>
<dbReference type="CDD" id="cd17933">
    <property type="entry name" value="DEXSc_RecD-like"/>
    <property type="match status" value="1"/>
</dbReference>
<dbReference type="InterPro" id="IPR027417">
    <property type="entry name" value="P-loop_NTPase"/>
</dbReference>
<dbReference type="Gene3D" id="3.40.50.300">
    <property type="entry name" value="P-loop containing nucleotide triphosphate hydrolases"/>
    <property type="match status" value="2"/>
</dbReference>
<comment type="caution">
    <text evidence="4">The sequence shown here is derived from an EMBL/GenBank/DDBJ whole genome shotgun (WGS) entry which is preliminary data.</text>
</comment>
<dbReference type="CDD" id="cd18809">
    <property type="entry name" value="SF1_C_RecD"/>
    <property type="match status" value="1"/>
</dbReference>
<dbReference type="GO" id="GO:0043139">
    <property type="term" value="F:5'-3' DNA helicase activity"/>
    <property type="evidence" value="ECO:0007669"/>
    <property type="project" value="InterPro"/>
</dbReference>
<dbReference type="Pfam" id="PF18335">
    <property type="entry name" value="SH3_13"/>
    <property type="match status" value="1"/>
</dbReference>
<evidence type="ECO:0000256" key="1">
    <source>
        <dbReference type="ARBA" id="ARBA00022741"/>
    </source>
</evidence>
<dbReference type="Pfam" id="PF13538">
    <property type="entry name" value="UvrD_C_2"/>
    <property type="match status" value="1"/>
</dbReference>
<dbReference type="InterPro" id="IPR027785">
    <property type="entry name" value="UvrD-like_helicase_C"/>
</dbReference>
<dbReference type="GO" id="GO:0003677">
    <property type="term" value="F:DNA binding"/>
    <property type="evidence" value="ECO:0007669"/>
    <property type="project" value="InterPro"/>
</dbReference>
<feature type="domain" description="AAA+ ATPase" evidence="3">
    <location>
        <begin position="374"/>
        <end position="530"/>
    </location>
</feature>
<dbReference type="PANTHER" id="PTHR43788">
    <property type="entry name" value="DNA2/NAM7 HELICASE FAMILY MEMBER"/>
    <property type="match status" value="1"/>
</dbReference>
<evidence type="ECO:0000256" key="2">
    <source>
        <dbReference type="ARBA" id="ARBA00022840"/>
    </source>
</evidence>
<reference evidence="4 5" key="1">
    <citation type="submission" date="2019-10" db="EMBL/GenBank/DDBJ databases">
        <title>New genus of Silvanigrellaceae.</title>
        <authorList>
            <person name="Pitt A."/>
            <person name="Hahn M.W."/>
        </authorList>
    </citation>
    <scope>NUCLEOTIDE SEQUENCE [LARGE SCALE GENOMIC DNA]</scope>
    <source>
        <strain evidence="4 5">33A1-SZDP</strain>
    </source>
</reference>
<dbReference type="GO" id="GO:0006310">
    <property type="term" value="P:DNA recombination"/>
    <property type="evidence" value="ECO:0007669"/>
    <property type="project" value="InterPro"/>
</dbReference>
<organism evidence="4 5">
    <name type="scientific">Fluviispira multicolorata</name>
    <dbReference type="NCBI Taxonomy" id="2654512"/>
    <lineage>
        <taxon>Bacteria</taxon>
        <taxon>Pseudomonadati</taxon>
        <taxon>Bdellovibrionota</taxon>
        <taxon>Oligoflexia</taxon>
        <taxon>Silvanigrellales</taxon>
        <taxon>Silvanigrellaceae</taxon>
        <taxon>Fluviispira</taxon>
    </lineage>
</organism>
<accession>A0A833JEE7</accession>
<sequence>MSLEVVGMLSKVIFESERGDFLVAEFIDALSAKRFRASGKIQVSPKADAKQRYRIIGQWENSPKYGETFVAIYSEPTRPQELSGIAPYLANNVKGVGEVTAKKLVDALQIKNIDDLVAICRDEKEKIFQYFGGKKRKVAENVITVMVTDEVFRNVMIFLHEHNIPPRFAKRIYEKYGVASLTNLMENPYRLIADFRQVGFLRADAIAQKLGLPTTSPFRIEAAFIYALEIAQEEGHCCLPRDNLIDKARDLLGGKFDPTFSREFTLEQLRSIYKKNREEKKETFLIRETTNFKSLQNNTIQEILFYLPEVLRMEDEVAGFIQGLLKIPPLFEHKEKLVQSDIVKGEKTFEELFPGVPWEKLSSEQQAAVQMSLSSRFMVLTGGPGCGKTFVLKAIYGVQRALNRRVALCAPTGLAAKRMTASIGEQASTLHKMLGLGRRNKDETQNVIEELEGNTGALDNVDVVIVDESSMLSLDLLHSLLSVLGPNRRLILVGDVDQLPSVGAGNCLRDIISSAQAPIARLTQIFRQSSESPIPLAAREIISGKKPEYSYISRIPVFPRPESFAFIPCSQQTFFDVLIPFLCETVKNIYELDPLKNCQILVPMRRTEVGQENINKIIQNHLNPPSENKKEYSLPYGSILREGDKVIQIKNNYELDVFNGDLGYCKTIIKTKEKVEATVEFSDRVVIYEDEEIDDLQLCYSMTVHKSQGSEFPLCIIPMFGVYFTMLDRNLLYTAITRASKYVILVGEDWAVKKAVGSQNAIRRFTFLDRLLLGHQDQEIKN</sequence>
<keyword evidence="2" id="KW-0067">ATP-binding</keyword>
<dbReference type="InterPro" id="IPR003593">
    <property type="entry name" value="AAA+_ATPase"/>
</dbReference>
<keyword evidence="1" id="KW-0547">Nucleotide-binding</keyword>
<dbReference type="Proteomes" id="UP000442694">
    <property type="component" value="Unassembled WGS sequence"/>
</dbReference>
<dbReference type="SMART" id="SM00382">
    <property type="entry name" value="AAA"/>
    <property type="match status" value="1"/>
</dbReference>
<dbReference type="Pfam" id="PF14490">
    <property type="entry name" value="HHH_RecD2"/>
    <property type="match status" value="1"/>
</dbReference>
<name>A0A833JEE7_9BACT</name>
<dbReference type="EMBL" id="WFLN01000007">
    <property type="protein sequence ID" value="KAB8029809.1"/>
    <property type="molecule type" value="Genomic_DNA"/>
</dbReference>
<dbReference type="InterPro" id="IPR041451">
    <property type="entry name" value="RecD2_SH13"/>
</dbReference>
<evidence type="ECO:0000259" key="3">
    <source>
        <dbReference type="SMART" id="SM00382"/>
    </source>
</evidence>
<dbReference type="Gene3D" id="1.10.150.20">
    <property type="entry name" value="5' to 3' exonuclease, C-terminal subdomain"/>
    <property type="match status" value="1"/>
</dbReference>
<evidence type="ECO:0000313" key="4">
    <source>
        <dbReference type="EMBL" id="KAB8029809.1"/>
    </source>
</evidence>
<dbReference type="GO" id="GO:0005524">
    <property type="term" value="F:ATP binding"/>
    <property type="evidence" value="ECO:0007669"/>
    <property type="project" value="UniProtKB-KW"/>
</dbReference>
<dbReference type="InterPro" id="IPR006345">
    <property type="entry name" value="RecD2"/>
</dbReference>
<dbReference type="SUPFAM" id="SSF52540">
    <property type="entry name" value="P-loop containing nucleoside triphosphate hydrolases"/>
    <property type="match status" value="2"/>
</dbReference>
<gene>
    <name evidence="4" type="ORF">GCL57_09730</name>
</gene>